<keyword evidence="3" id="KW-1015">Disulfide bond</keyword>
<dbReference type="Proteomes" id="UP000215086">
    <property type="component" value="Chromosome"/>
</dbReference>
<dbReference type="InterPro" id="IPR013766">
    <property type="entry name" value="Thioredoxin_domain"/>
</dbReference>
<dbReference type="InterPro" id="IPR036249">
    <property type="entry name" value="Thioredoxin-like_sf"/>
</dbReference>
<dbReference type="CDD" id="cd02947">
    <property type="entry name" value="TRX_family"/>
    <property type="match status" value="1"/>
</dbReference>
<evidence type="ECO:0000256" key="4">
    <source>
        <dbReference type="ARBA" id="ARBA00023284"/>
    </source>
</evidence>
<dbReference type="PANTHER" id="PTHR45663">
    <property type="entry name" value="GEO12009P1"/>
    <property type="match status" value="1"/>
</dbReference>
<evidence type="ECO:0000256" key="5">
    <source>
        <dbReference type="SAM" id="MobiDB-lite"/>
    </source>
</evidence>
<protein>
    <submittedName>
        <fullName evidence="7">Thioredoxin</fullName>
    </submittedName>
</protein>
<evidence type="ECO:0000313" key="7">
    <source>
        <dbReference type="EMBL" id="ASV73445.1"/>
    </source>
</evidence>
<dbReference type="EMBL" id="CP018477">
    <property type="protein sequence ID" value="ASV73445.1"/>
    <property type="molecule type" value="Genomic_DNA"/>
</dbReference>
<evidence type="ECO:0000256" key="2">
    <source>
        <dbReference type="ARBA" id="ARBA00022982"/>
    </source>
</evidence>
<keyword evidence="2" id="KW-0249">Electron transport</keyword>
<dbReference type="GO" id="GO:0005737">
    <property type="term" value="C:cytoplasm"/>
    <property type="evidence" value="ECO:0007669"/>
    <property type="project" value="TreeGrafter"/>
</dbReference>
<dbReference type="SUPFAM" id="SSF50494">
    <property type="entry name" value="Trypsin-like serine proteases"/>
    <property type="match status" value="1"/>
</dbReference>
<dbReference type="Pfam" id="PF13365">
    <property type="entry name" value="Trypsin_2"/>
    <property type="match status" value="1"/>
</dbReference>
<keyword evidence="1" id="KW-0813">Transport</keyword>
<dbReference type="InterPro" id="IPR017937">
    <property type="entry name" value="Thioredoxin_CS"/>
</dbReference>
<proteinExistence type="predicted"/>
<name>A0A286RBX4_9BACT</name>
<dbReference type="OrthoDB" id="8560253at2"/>
<sequence>MRAVILWPPRHRCLLWGLLVLGQCVGSLTFPPVRADDLAGQTVLLDFYADWCGPCQQMMPVVEELHRAGYPVRKVNIDREPALAQRFRINAVPTFVMIVNGREVDRIVGPASLDQLRLLCRLAPQRPTQFIPVQAPSETIARTASGNSSVPPQSPINDGGSQRKGLPPFDSQCRFAAPTDEDLIAATVRIRIEDPRGRSSGSGTIIDARGGEALIITCGHLFRESKGQLPIQVDLFGPRPVQNLPAQLIHYDEKLDIGFLSIRPNQPVVVARVAPPGYPLAVGDAIYSVGCGEGQPPTVWKGKVTAIDKYLGPANIEASRAPVVGRSGGGLFSSEGFLIGVCNAADPPLDEGIYLALREIHRSLDRLNLAMVYRTDGATVAPATLVQATPSPVPARSAGELSNGMRASEGVAPEQANVASNTAGEGQQTSVLGADARPIPSQELVRSPEEVTLAAGLPLPIALSQSAEHASSQQEIKPSAPFNRAPAVPMSHVAATGGLSTTGLSLEERAAWEEIARRRAAGYEIVCVVRPMNQPQAPSEVIVLREMSPEFLALLRQEGVKTIHPREESRIDGAGVQTNVVPQLSDARAAVPLVPITAQARIDDRGHSERAVRGQGGLSPAVDMSGIGLPAAVIAIAPSGGGR</sequence>
<keyword evidence="4" id="KW-0676">Redox-active center</keyword>
<reference evidence="7 8" key="1">
    <citation type="journal article" name="Front. Microbiol.">
        <title>Sugar Metabolism of the First Thermophilic Planctomycete Thermogutta terrifontis: Comparative Genomic and Transcriptomic Approaches.</title>
        <authorList>
            <person name="Elcheninov A.G."/>
            <person name="Menzel P."/>
            <person name="Gudbergsdottir S.R."/>
            <person name="Slesarev A.I."/>
            <person name="Kadnikov V.V."/>
            <person name="Krogh A."/>
            <person name="Bonch-Osmolovskaya E.A."/>
            <person name="Peng X."/>
            <person name="Kublanov I.V."/>
        </authorList>
    </citation>
    <scope>NUCLEOTIDE SEQUENCE [LARGE SCALE GENOMIC DNA]</scope>
    <source>
        <strain evidence="7 8">R1</strain>
    </source>
</reference>
<dbReference type="Gene3D" id="2.40.10.120">
    <property type="match status" value="1"/>
</dbReference>
<dbReference type="Gene3D" id="3.40.30.10">
    <property type="entry name" value="Glutaredoxin"/>
    <property type="match status" value="1"/>
</dbReference>
<evidence type="ECO:0000256" key="3">
    <source>
        <dbReference type="ARBA" id="ARBA00023157"/>
    </source>
</evidence>
<dbReference type="InterPro" id="IPR009003">
    <property type="entry name" value="Peptidase_S1_PA"/>
</dbReference>
<evidence type="ECO:0000313" key="8">
    <source>
        <dbReference type="Proteomes" id="UP000215086"/>
    </source>
</evidence>
<organism evidence="7 8">
    <name type="scientific">Thermogutta terrifontis</name>
    <dbReference type="NCBI Taxonomy" id="1331910"/>
    <lineage>
        <taxon>Bacteria</taxon>
        <taxon>Pseudomonadati</taxon>
        <taxon>Planctomycetota</taxon>
        <taxon>Planctomycetia</taxon>
        <taxon>Pirellulales</taxon>
        <taxon>Thermoguttaceae</taxon>
        <taxon>Thermogutta</taxon>
    </lineage>
</organism>
<keyword evidence="8" id="KW-1185">Reference proteome</keyword>
<dbReference type="Pfam" id="PF00085">
    <property type="entry name" value="Thioredoxin"/>
    <property type="match status" value="1"/>
</dbReference>
<feature type="compositionally biased region" description="Polar residues" evidence="5">
    <location>
        <begin position="142"/>
        <end position="160"/>
    </location>
</feature>
<accession>A0A286RBX4</accession>
<gene>
    <name evidence="7" type="ORF">THTE_0843</name>
</gene>
<feature type="region of interest" description="Disordered" evidence="5">
    <location>
        <begin position="142"/>
        <end position="165"/>
    </location>
</feature>
<feature type="domain" description="Thioredoxin" evidence="6">
    <location>
        <begin position="19"/>
        <end position="127"/>
    </location>
</feature>
<evidence type="ECO:0000259" key="6">
    <source>
        <dbReference type="PROSITE" id="PS51352"/>
    </source>
</evidence>
<dbReference type="KEGG" id="ttf:THTE_0843"/>
<dbReference type="RefSeq" id="WP_157731660.1">
    <property type="nucleotide sequence ID" value="NZ_CP018477.1"/>
</dbReference>
<dbReference type="SUPFAM" id="SSF52833">
    <property type="entry name" value="Thioredoxin-like"/>
    <property type="match status" value="1"/>
</dbReference>
<dbReference type="PANTHER" id="PTHR45663:SF11">
    <property type="entry name" value="GEO12009P1"/>
    <property type="match status" value="1"/>
</dbReference>
<evidence type="ECO:0000256" key="1">
    <source>
        <dbReference type="ARBA" id="ARBA00022448"/>
    </source>
</evidence>
<dbReference type="AlphaFoldDB" id="A0A286RBX4"/>
<dbReference type="PROSITE" id="PS00194">
    <property type="entry name" value="THIOREDOXIN_1"/>
    <property type="match status" value="1"/>
</dbReference>
<dbReference type="GO" id="GO:0015035">
    <property type="term" value="F:protein-disulfide reductase activity"/>
    <property type="evidence" value="ECO:0007669"/>
    <property type="project" value="TreeGrafter"/>
</dbReference>
<dbReference type="PROSITE" id="PS51352">
    <property type="entry name" value="THIOREDOXIN_2"/>
    <property type="match status" value="1"/>
</dbReference>